<dbReference type="InterPro" id="IPR023124">
    <property type="entry name" value="DUF3239_dom_sf"/>
</dbReference>
<dbReference type="RefSeq" id="WP_092261176.1">
    <property type="nucleotide sequence ID" value="NZ_CP047199.1"/>
</dbReference>
<keyword evidence="3" id="KW-1185">Reference proteome</keyword>
<evidence type="ECO:0000313" key="3">
    <source>
        <dbReference type="Proteomes" id="UP000198929"/>
    </source>
</evidence>
<dbReference type="Pfam" id="PF11580">
    <property type="entry name" value="DUF3239"/>
    <property type="match status" value="1"/>
</dbReference>
<reference evidence="3" key="1">
    <citation type="submission" date="2016-10" db="EMBL/GenBank/DDBJ databases">
        <authorList>
            <person name="Varghese N."/>
            <person name="Submissions S."/>
        </authorList>
    </citation>
    <scope>NUCLEOTIDE SEQUENCE [LARGE SCALE GENOMIC DNA]</scope>
    <source>
        <strain evidence="3">DSM 20524</strain>
    </source>
</reference>
<gene>
    <name evidence="2" type="ORF">SAMN05661109_02835</name>
</gene>
<dbReference type="EMBL" id="FOGQ01000029">
    <property type="protein sequence ID" value="SES35582.1"/>
    <property type="molecule type" value="Genomic_DNA"/>
</dbReference>
<evidence type="ECO:0008006" key="4">
    <source>
        <dbReference type="Google" id="ProtNLM"/>
    </source>
</evidence>
<feature type="transmembrane region" description="Helical" evidence="1">
    <location>
        <begin position="54"/>
        <end position="76"/>
    </location>
</feature>
<evidence type="ECO:0000256" key="1">
    <source>
        <dbReference type="SAM" id="Phobius"/>
    </source>
</evidence>
<protein>
    <recommendedName>
        <fullName evidence="4">DUF3239 domain-containing protein</fullName>
    </recommendedName>
</protein>
<sequence>MKIFKFQVDEPFAKKNNEMLKDTKRLVVSGISLFVICEVVAVLIWLFVSPESPWRLLGALGLGLFGVMMLIVAVAVPRSVGTAQSLYDRYPLAPAVIAEVNPRDFVLLSLVNTNVDPELPPRWGAATRTVSHINGIGEPKVGTKIPVAAVQGQRASGDKEYWQEISPMPIAWGTPNQDIVTEARKAIPQEQWAKLDKARKRFDEVKATPHNLLVL</sequence>
<evidence type="ECO:0000313" key="2">
    <source>
        <dbReference type="EMBL" id="SES35582.1"/>
    </source>
</evidence>
<accession>A0A1H9WNT9</accession>
<dbReference type="AlphaFoldDB" id="A0A1H9WNT9"/>
<dbReference type="Gene3D" id="2.40.410.10">
    <property type="entry name" value="putative membrane protein from Corynebacterium diphtheriae superfamily"/>
    <property type="match status" value="1"/>
</dbReference>
<keyword evidence="1" id="KW-1133">Transmembrane helix</keyword>
<keyword evidence="1" id="KW-0812">Transmembrane</keyword>
<organism evidence="2 3">
    <name type="scientific">Corynebacterium cystitidis DSM 20524</name>
    <dbReference type="NCBI Taxonomy" id="1121357"/>
    <lineage>
        <taxon>Bacteria</taxon>
        <taxon>Bacillati</taxon>
        <taxon>Actinomycetota</taxon>
        <taxon>Actinomycetes</taxon>
        <taxon>Mycobacteriales</taxon>
        <taxon>Corynebacteriaceae</taxon>
        <taxon>Corynebacterium</taxon>
    </lineage>
</organism>
<dbReference type="InterPro" id="IPR021632">
    <property type="entry name" value="DUF3239"/>
</dbReference>
<dbReference type="STRING" id="1121357.SAMN05661109_02835"/>
<feature type="transmembrane region" description="Helical" evidence="1">
    <location>
        <begin position="26"/>
        <end position="48"/>
    </location>
</feature>
<proteinExistence type="predicted"/>
<keyword evidence="1" id="KW-0472">Membrane</keyword>
<dbReference type="Proteomes" id="UP000198929">
    <property type="component" value="Unassembled WGS sequence"/>
</dbReference>
<name>A0A1H9WNT9_9CORY</name>